<dbReference type="GeneID" id="17255927"/>
<evidence type="ECO:0008006" key="4">
    <source>
        <dbReference type="Google" id="ProtNLM"/>
    </source>
</evidence>
<organism evidence="2 3">
    <name type="scientific">Emiliania huxleyi (strain CCMP1516)</name>
    <dbReference type="NCBI Taxonomy" id="280463"/>
    <lineage>
        <taxon>Eukaryota</taxon>
        <taxon>Haptista</taxon>
        <taxon>Haptophyta</taxon>
        <taxon>Prymnesiophyceae</taxon>
        <taxon>Isochrysidales</taxon>
        <taxon>Noelaerhabdaceae</taxon>
        <taxon>Emiliania</taxon>
    </lineage>
</organism>
<evidence type="ECO:0000256" key="1">
    <source>
        <dbReference type="SAM" id="MobiDB-lite"/>
    </source>
</evidence>
<dbReference type="eggNOG" id="ENOG502SY19">
    <property type="taxonomic scope" value="Eukaryota"/>
</dbReference>
<proteinExistence type="predicted"/>
<dbReference type="HOGENOM" id="CLU_496488_0_0_1"/>
<feature type="region of interest" description="Disordered" evidence="1">
    <location>
        <begin position="504"/>
        <end position="523"/>
    </location>
</feature>
<dbReference type="InterPro" id="IPR036691">
    <property type="entry name" value="Endo/exonu/phosph_ase_sf"/>
</dbReference>
<dbReference type="Gene3D" id="3.60.10.10">
    <property type="entry name" value="Endonuclease/exonuclease/phosphatase"/>
    <property type="match status" value="1"/>
</dbReference>
<reference evidence="3" key="1">
    <citation type="journal article" date="2013" name="Nature">
        <title>Pan genome of the phytoplankton Emiliania underpins its global distribution.</title>
        <authorList>
            <person name="Read B.A."/>
            <person name="Kegel J."/>
            <person name="Klute M.J."/>
            <person name="Kuo A."/>
            <person name="Lefebvre S.C."/>
            <person name="Maumus F."/>
            <person name="Mayer C."/>
            <person name="Miller J."/>
            <person name="Monier A."/>
            <person name="Salamov A."/>
            <person name="Young J."/>
            <person name="Aguilar M."/>
            <person name="Claverie J.M."/>
            <person name="Frickenhaus S."/>
            <person name="Gonzalez K."/>
            <person name="Herman E.K."/>
            <person name="Lin Y.C."/>
            <person name="Napier J."/>
            <person name="Ogata H."/>
            <person name="Sarno A.F."/>
            <person name="Shmutz J."/>
            <person name="Schroeder D."/>
            <person name="de Vargas C."/>
            <person name="Verret F."/>
            <person name="von Dassow P."/>
            <person name="Valentin K."/>
            <person name="Van de Peer Y."/>
            <person name="Wheeler G."/>
            <person name="Dacks J.B."/>
            <person name="Delwiche C.F."/>
            <person name="Dyhrman S.T."/>
            <person name="Glockner G."/>
            <person name="John U."/>
            <person name="Richards T."/>
            <person name="Worden A.Z."/>
            <person name="Zhang X."/>
            <person name="Grigoriev I.V."/>
            <person name="Allen A.E."/>
            <person name="Bidle K."/>
            <person name="Borodovsky M."/>
            <person name="Bowler C."/>
            <person name="Brownlee C."/>
            <person name="Cock J.M."/>
            <person name="Elias M."/>
            <person name="Gladyshev V.N."/>
            <person name="Groth M."/>
            <person name="Guda C."/>
            <person name="Hadaegh A."/>
            <person name="Iglesias-Rodriguez M.D."/>
            <person name="Jenkins J."/>
            <person name="Jones B.M."/>
            <person name="Lawson T."/>
            <person name="Leese F."/>
            <person name="Lindquist E."/>
            <person name="Lobanov A."/>
            <person name="Lomsadze A."/>
            <person name="Malik S.B."/>
            <person name="Marsh M.E."/>
            <person name="Mackinder L."/>
            <person name="Mock T."/>
            <person name="Mueller-Roeber B."/>
            <person name="Pagarete A."/>
            <person name="Parker M."/>
            <person name="Probert I."/>
            <person name="Quesneville H."/>
            <person name="Raines C."/>
            <person name="Rensing S.A."/>
            <person name="Riano-Pachon D.M."/>
            <person name="Richier S."/>
            <person name="Rokitta S."/>
            <person name="Shiraiwa Y."/>
            <person name="Soanes D.M."/>
            <person name="van der Giezen M."/>
            <person name="Wahlund T.M."/>
            <person name="Williams B."/>
            <person name="Wilson W."/>
            <person name="Wolfe G."/>
            <person name="Wurch L.L."/>
        </authorList>
    </citation>
    <scope>NUCLEOTIDE SEQUENCE</scope>
</reference>
<dbReference type="RefSeq" id="XP_005762258.1">
    <property type="nucleotide sequence ID" value="XM_005762201.1"/>
</dbReference>
<name>A0A0D3IEZ4_EMIH1</name>
<dbReference type="KEGG" id="ehx:EMIHUDRAFT_216447"/>
<dbReference type="EnsemblProtists" id="EOD09829">
    <property type="protein sequence ID" value="EOD09829"/>
    <property type="gene ID" value="EMIHUDRAFT_216447"/>
</dbReference>
<dbReference type="SUPFAM" id="SSF56219">
    <property type="entry name" value="DNase I-like"/>
    <property type="match status" value="1"/>
</dbReference>
<sequence>MEDALSALDQVLASASPLDTDLLATIVRVACICIDERSPTENLAQGLKWVRVALSLEPRDPHALLLEARALDRLDQRFATASPQRLGLAIARLKEVIRSGVEPYCAEARALLHQATASELLPSDSLRARHLRRLKEFVANEQAAVQRKGDSPIKEMKGMTLKGLGLKGEDGEVSVLEALAKLRAGEGIPLTKPKAKKLVSFLRLVDDRPEPPSRAFLDEYAASRRSLGCLSLVSWNAKMLNVTDQRDEDWLAAAAEKARNIGARACAPDVQADLVCIQEAPGPQLAARGGAGAREAVSKAGEQHVFCYDAHALRLVRPPYELPPSAADRAAGSGFHRAPALCEFEVRKPESSLCGARLLVATVHLKSGGEEPTVAEVAALARALRDHRVAAVLRENGFAMRPCFDEDAPTNLWRFVGRGAISEGKQYDSAHWWEHPPRKKAAYDGVRDAGGHCAGARRGMHATGQVLAVAEVDAAYEEMQRVAAAIDSTSRVAARALGGLGAADATRVERKPETDSQPADGVPGWLRQQYRKALAKVWSDHMPIAVRFV</sequence>
<keyword evidence="3" id="KW-1185">Reference proteome</keyword>
<evidence type="ECO:0000313" key="2">
    <source>
        <dbReference type="EnsemblProtists" id="EOD09829"/>
    </source>
</evidence>
<dbReference type="Proteomes" id="UP000013827">
    <property type="component" value="Unassembled WGS sequence"/>
</dbReference>
<reference evidence="2" key="2">
    <citation type="submission" date="2024-10" db="UniProtKB">
        <authorList>
            <consortium name="EnsemblProtists"/>
        </authorList>
    </citation>
    <scope>IDENTIFICATION</scope>
</reference>
<dbReference type="PaxDb" id="2903-EOD09829"/>
<evidence type="ECO:0000313" key="3">
    <source>
        <dbReference type="Proteomes" id="UP000013827"/>
    </source>
</evidence>
<accession>A0A0D3IEZ4</accession>
<protein>
    <recommendedName>
        <fullName evidence="4">Endonuclease/exonuclease/phosphatase domain-containing protein</fullName>
    </recommendedName>
</protein>
<dbReference type="AlphaFoldDB" id="A0A0D3IEZ4"/>